<protein>
    <submittedName>
        <fullName evidence="1">Uncharacterized protein</fullName>
    </submittedName>
</protein>
<name>A0ACC3BKN5_PYRYE</name>
<proteinExistence type="predicted"/>
<evidence type="ECO:0000313" key="2">
    <source>
        <dbReference type="Proteomes" id="UP000798662"/>
    </source>
</evidence>
<evidence type="ECO:0000313" key="1">
    <source>
        <dbReference type="EMBL" id="KAK1858057.1"/>
    </source>
</evidence>
<gene>
    <name evidence="1" type="ORF">I4F81_000671</name>
</gene>
<organism evidence="1 2">
    <name type="scientific">Pyropia yezoensis</name>
    <name type="common">Susabi-nori</name>
    <name type="synonym">Porphyra yezoensis</name>
    <dbReference type="NCBI Taxonomy" id="2788"/>
    <lineage>
        <taxon>Eukaryota</taxon>
        <taxon>Rhodophyta</taxon>
        <taxon>Bangiophyceae</taxon>
        <taxon>Bangiales</taxon>
        <taxon>Bangiaceae</taxon>
        <taxon>Pyropia</taxon>
    </lineage>
</organism>
<keyword evidence="2" id="KW-1185">Reference proteome</keyword>
<sequence length="200" mass="19222">MAGAARLARRSTALAAVRWAAATTLAAVGVMAFATAAAGAPPPVPAAIPAACVETRTCACAYPPGAPADAPDAACTIRKCVTCTCSRGGACTTALVLTQVGTGDEVGDELPSTWGGPAPGGEGGGAATAPPSAPVTPTTMATASPTPKPAVSSPPVQGRGGGRVAGCLAPGTPCGFSPSAPACCDGRACVREGPFRMCEE</sequence>
<accession>A0ACC3BKN5</accession>
<dbReference type="EMBL" id="CM020618">
    <property type="protein sequence ID" value="KAK1858057.1"/>
    <property type="molecule type" value="Genomic_DNA"/>
</dbReference>
<dbReference type="Proteomes" id="UP000798662">
    <property type="component" value="Chromosome 1"/>
</dbReference>
<comment type="caution">
    <text evidence="1">The sequence shown here is derived from an EMBL/GenBank/DDBJ whole genome shotgun (WGS) entry which is preliminary data.</text>
</comment>
<reference evidence="1" key="1">
    <citation type="submission" date="2019-11" db="EMBL/GenBank/DDBJ databases">
        <title>Nori genome reveals adaptations in red seaweeds to the harsh intertidal environment.</title>
        <authorList>
            <person name="Wang D."/>
            <person name="Mao Y."/>
        </authorList>
    </citation>
    <scope>NUCLEOTIDE SEQUENCE</scope>
    <source>
        <tissue evidence="1">Gametophyte</tissue>
    </source>
</reference>